<evidence type="ECO:0000256" key="3">
    <source>
        <dbReference type="ARBA" id="ARBA00012572"/>
    </source>
</evidence>
<proteinExistence type="inferred from homology"/>
<keyword evidence="8 9" id="KW-0413">Isomerase</keyword>
<evidence type="ECO:0000256" key="6">
    <source>
        <dbReference type="ARBA" id="ARBA00022822"/>
    </source>
</evidence>
<feature type="domain" description="N-(5'phosphoribosyl) anthranilate isomerase (PRAI)" evidence="10">
    <location>
        <begin position="8"/>
        <end position="215"/>
    </location>
</feature>
<evidence type="ECO:0000256" key="9">
    <source>
        <dbReference type="HAMAP-Rule" id="MF_00135"/>
    </source>
</evidence>
<dbReference type="EMBL" id="CP036278">
    <property type="protein sequence ID" value="QDU58307.1"/>
    <property type="molecule type" value="Genomic_DNA"/>
</dbReference>
<keyword evidence="5 9" id="KW-0028">Amino-acid biosynthesis</keyword>
<reference evidence="11 12" key="1">
    <citation type="submission" date="2019-02" db="EMBL/GenBank/DDBJ databases">
        <title>Deep-cultivation of Planctomycetes and their phenomic and genomic characterization uncovers novel biology.</title>
        <authorList>
            <person name="Wiegand S."/>
            <person name="Jogler M."/>
            <person name="Boedeker C."/>
            <person name="Pinto D."/>
            <person name="Vollmers J."/>
            <person name="Rivas-Marin E."/>
            <person name="Kohn T."/>
            <person name="Peeters S.H."/>
            <person name="Heuer A."/>
            <person name="Rast P."/>
            <person name="Oberbeckmann S."/>
            <person name="Bunk B."/>
            <person name="Jeske O."/>
            <person name="Meyerdierks A."/>
            <person name="Storesund J.E."/>
            <person name="Kallscheuer N."/>
            <person name="Luecker S."/>
            <person name="Lage O.M."/>
            <person name="Pohl T."/>
            <person name="Merkel B.J."/>
            <person name="Hornburger P."/>
            <person name="Mueller R.-W."/>
            <person name="Bruemmer F."/>
            <person name="Labrenz M."/>
            <person name="Spormann A.M."/>
            <person name="Op den Camp H."/>
            <person name="Overmann J."/>
            <person name="Amann R."/>
            <person name="Jetten M.S.M."/>
            <person name="Mascher T."/>
            <person name="Medema M.H."/>
            <person name="Devos D.P."/>
            <person name="Kaster A.-K."/>
            <person name="Ovreas L."/>
            <person name="Rohde M."/>
            <person name="Galperin M.Y."/>
            <person name="Jogler C."/>
        </authorList>
    </citation>
    <scope>NUCLEOTIDE SEQUENCE [LARGE SCALE GENOMIC DNA]</scope>
    <source>
        <strain evidence="11 12">Pan181</strain>
    </source>
</reference>
<name>A0A518AUA6_9BACT</name>
<evidence type="ECO:0000256" key="1">
    <source>
        <dbReference type="ARBA" id="ARBA00001164"/>
    </source>
</evidence>
<dbReference type="PANTHER" id="PTHR42894">
    <property type="entry name" value="N-(5'-PHOSPHORIBOSYL)ANTHRANILATE ISOMERASE"/>
    <property type="match status" value="1"/>
</dbReference>
<dbReference type="HAMAP" id="MF_00135">
    <property type="entry name" value="PRAI"/>
    <property type="match status" value="1"/>
</dbReference>
<sequence length="224" mass="24508">MPIPFRIKVCGLTSREQMVSVVEAGADALGLNYYEKSKRFVGEWKLPPLGELEDIGQQAITLVGLFVNHPVEVVNYTAARVGLRWVQLHGDEPPEYLPLLDPSLKIMRAYRTDNWERVLADLDACRSCGRNPDAILLDANVLGHYGGTGETADWQAFADRDREQQLPPLILAGGLTPENVAEAIRVVQPDGVDVASGVESTPGIKDIERVKQFVSAAKSALHPA</sequence>
<comment type="pathway">
    <text evidence="2 9">Amino-acid biosynthesis; L-tryptophan biosynthesis; L-tryptophan from chorismate: step 3/5.</text>
</comment>
<dbReference type="GO" id="GO:0000162">
    <property type="term" value="P:L-tryptophan biosynthetic process"/>
    <property type="evidence" value="ECO:0007669"/>
    <property type="project" value="UniProtKB-UniRule"/>
</dbReference>
<evidence type="ECO:0000256" key="8">
    <source>
        <dbReference type="ARBA" id="ARBA00023235"/>
    </source>
</evidence>
<dbReference type="Gene3D" id="3.20.20.70">
    <property type="entry name" value="Aldolase class I"/>
    <property type="match status" value="1"/>
</dbReference>
<keyword evidence="6 9" id="KW-0822">Tryptophan biosynthesis</keyword>
<dbReference type="KEGG" id="amuc:Pan181_45400"/>
<keyword evidence="12" id="KW-1185">Reference proteome</keyword>
<dbReference type="InterPro" id="IPR001240">
    <property type="entry name" value="PRAI_dom"/>
</dbReference>
<dbReference type="PANTHER" id="PTHR42894:SF1">
    <property type="entry name" value="N-(5'-PHOSPHORIBOSYL)ANTHRANILATE ISOMERASE"/>
    <property type="match status" value="1"/>
</dbReference>
<dbReference type="AlphaFoldDB" id="A0A518AUA6"/>
<dbReference type="InterPro" id="IPR011060">
    <property type="entry name" value="RibuloseP-bd_barrel"/>
</dbReference>
<evidence type="ECO:0000256" key="4">
    <source>
        <dbReference type="ARBA" id="ARBA00022272"/>
    </source>
</evidence>
<dbReference type="EC" id="5.3.1.24" evidence="3 9"/>
<dbReference type="RefSeq" id="WP_145250061.1">
    <property type="nucleotide sequence ID" value="NZ_CP036278.1"/>
</dbReference>
<dbReference type="UniPathway" id="UPA00035">
    <property type="reaction ID" value="UER00042"/>
</dbReference>
<evidence type="ECO:0000259" key="10">
    <source>
        <dbReference type="Pfam" id="PF00697"/>
    </source>
</evidence>
<organism evidence="11 12">
    <name type="scientific">Aeoliella mucimassa</name>
    <dbReference type="NCBI Taxonomy" id="2527972"/>
    <lineage>
        <taxon>Bacteria</taxon>
        <taxon>Pseudomonadati</taxon>
        <taxon>Planctomycetota</taxon>
        <taxon>Planctomycetia</taxon>
        <taxon>Pirellulales</taxon>
        <taxon>Lacipirellulaceae</taxon>
        <taxon>Aeoliella</taxon>
    </lineage>
</organism>
<dbReference type="SUPFAM" id="SSF51366">
    <property type="entry name" value="Ribulose-phoshate binding barrel"/>
    <property type="match status" value="1"/>
</dbReference>
<dbReference type="Pfam" id="PF00697">
    <property type="entry name" value="PRAI"/>
    <property type="match status" value="1"/>
</dbReference>
<protein>
    <recommendedName>
        <fullName evidence="4 9">N-(5'-phosphoribosyl)anthranilate isomerase</fullName>
        <shortName evidence="9">PRAI</shortName>
        <ecNumber evidence="3 9">5.3.1.24</ecNumber>
    </recommendedName>
</protein>
<dbReference type="CDD" id="cd00405">
    <property type="entry name" value="PRAI"/>
    <property type="match status" value="1"/>
</dbReference>
<evidence type="ECO:0000256" key="5">
    <source>
        <dbReference type="ARBA" id="ARBA00022605"/>
    </source>
</evidence>
<dbReference type="InterPro" id="IPR013785">
    <property type="entry name" value="Aldolase_TIM"/>
</dbReference>
<dbReference type="InterPro" id="IPR044643">
    <property type="entry name" value="TrpF_fam"/>
</dbReference>
<evidence type="ECO:0000313" key="12">
    <source>
        <dbReference type="Proteomes" id="UP000315750"/>
    </source>
</evidence>
<evidence type="ECO:0000313" key="11">
    <source>
        <dbReference type="EMBL" id="QDU58307.1"/>
    </source>
</evidence>
<dbReference type="GO" id="GO:0004640">
    <property type="term" value="F:phosphoribosylanthranilate isomerase activity"/>
    <property type="evidence" value="ECO:0007669"/>
    <property type="project" value="UniProtKB-UniRule"/>
</dbReference>
<comment type="similarity">
    <text evidence="9">Belongs to the TrpF family.</text>
</comment>
<keyword evidence="7 9" id="KW-0057">Aromatic amino acid biosynthesis</keyword>
<accession>A0A518AUA6</accession>
<evidence type="ECO:0000256" key="2">
    <source>
        <dbReference type="ARBA" id="ARBA00004664"/>
    </source>
</evidence>
<gene>
    <name evidence="11" type="primary">trpF_2</name>
    <name evidence="9" type="synonym">trpF</name>
    <name evidence="11" type="ORF">Pan181_45400</name>
</gene>
<dbReference type="Proteomes" id="UP000315750">
    <property type="component" value="Chromosome"/>
</dbReference>
<dbReference type="OrthoDB" id="9786954at2"/>
<evidence type="ECO:0000256" key="7">
    <source>
        <dbReference type="ARBA" id="ARBA00023141"/>
    </source>
</evidence>
<comment type="catalytic activity">
    <reaction evidence="1 9">
        <text>N-(5-phospho-beta-D-ribosyl)anthranilate = 1-(2-carboxyphenylamino)-1-deoxy-D-ribulose 5-phosphate</text>
        <dbReference type="Rhea" id="RHEA:21540"/>
        <dbReference type="ChEBI" id="CHEBI:18277"/>
        <dbReference type="ChEBI" id="CHEBI:58613"/>
        <dbReference type="EC" id="5.3.1.24"/>
    </reaction>
</comment>